<feature type="region of interest" description="Leucine repeat I (LRI)" evidence="3">
    <location>
        <begin position="239"/>
        <end position="299"/>
    </location>
</feature>
<dbReference type="InterPro" id="IPR005202">
    <property type="entry name" value="TF_GRAS"/>
</dbReference>
<evidence type="ECO:0000256" key="3">
    <source>
        <dbReference type="PROSITE-ProRule" id="PRU01191"/>
    </source>
</evidence>
<protein>
    <submittedName>
        <fullName evidence="5">Uncharacterized protein</fullName>
    </submittedName>
</protein>
<dbReference type="EMBL" id="CP144745">
    <property type="protein sequence ID" value="WVZ48759.1"/>
    <property type="molecule type" value="Genomic_DNA"/>
</dbReference>
<comment type="similarity">
    <text evidence="3">Belongs to the GRAS family.</text>
</comment>
<evidence type="ECO:0000256" key="2">
    <source>
        <dbReference type="ARBA" id="ARBA00023163"/>
    </source>
</evidence>
<accession>A0AAQ3PHT1</accession>
<dbReference type="PANTHER" id="PTHR31636">
    <property type="entry name" value="OSJNBA0084A10.13 PROTEIN-RELATED"/>
    <property type="match status" value="1"/>
</dbReference>
<dbReference type="AlphaFoldDB" id="A0AAQ3PHT1"/>
<keyword evidence="1" id="KW-0805">Transcription regulation</keyword>
<evidence type="ECO:0000313" key="5">
    <source>
        <dbReference type="EMBL" id="WVZ48759.1"/>
    </source>
</evidence>
<keyword evidence="2" id="KW-0804">Transcription</keyword>
<feature type="region of interest" description="Leucine repeat II (LRII)" evidence="3">
    <location>
        <begin position="399"/>
        <end position="431"/>
    </location>
</feature>
<comment type="caution">
    <text evidence="3">Lacks conserved residue(s) required for the propagation of feature annotation.</text>
</comment>
<gene>
    <name evidence="5" type="ORF">U9M48_000173</name>
</gene>
<feature type="region of interest" description="Disordered" evidence="4">
    <location>
        <begin position="124"/>
        <end position="234"/>
    </location>
</feature>
<evidence type="ECO:0000313" key="6">
    <source>
        <dbReference type="Proteomes" id="UP001341281"/>
    </source>
</evidence>
<keyword evidence="6" id="KW-1185">Reference proteome</keyword>
<proteinExistence type="inferred from homology"/>
<dbReference type="Pfam" id="PF03514">
    <property type="entry name" value="GRAS"/>
    <property type="match status" value="1"/>
</dbReference>
<evidence type="ECO:0000256" key="4">
    <source>
        <dbReference type="SAM" id="MobiDB-lite"/>
    </source>
</evidence>
<feature type="region of interest" description="Disordered" evidence="4">
    <location>
        <begin position="1"/>
        <end position="30"/>
    </location>
</feature>
<reference evidence="5 6" key="1">
    <citation type="submission" date="2024-02" db="EMBL/GenBank/DDBJ databases">
        <title>High-quality chromosome-scale genome assembly of Pensacola bahiagrass (Paspalum notatum Flugge var. saurae).</title>
        <authorList>
            <person name="Vega J.M."/>
            <person name="Podio M."/>
            <person name="Orjuela J."/>
            <person name="Siena L.A."/>
            <person name="Pessino S.C."/>
            <person name="Combes M.C."/>
            <person name="Mariac C."/>
            <person name="Albertini E."/>
            <person name="Pupilli F."/>
            <person name="Ortiz J.P.A."/>
            <person name="Leblanc O."/>
        </authorList>
    </citation>
    <scope>NUCLEOTIDE SEQUENCE [LARGE SCALE GENOMIC DNA]</scope>
    <source>
        <strain evidence="5">R1</strain>
        <tissue evidence="5">Leaf</tissue>
    </source>
</reference>
<feature type="region of interest" description="SAW" evidence="3">
    <location>
        <begin position="539"/>
        <end position="614"/>
    </location>
</feature>
<sequence length="619" mass="68450">MEATPLSPSVYLDELPAGNGKQQDPSREDDDLVLPYISRMLMEDDIADKLPYGYDPDHPALLNVQQPFAEILDISQPLATDTAAAETINGSLMSLLPTDDESRSCMDAVTMSFFKGMDEANKLLPTIPNRDSESSDGGSRKKRHGDGDDEAEAGNMNMGSKQMAPPLQPDESDEEEAAARGMLERLMLNGGHDDPNSSRCRLADTGTAKEKETHTMPPPPPRRRRRSSAGTNSKRAAAVDLHGLLVRCAEAVAVNDRSGTCDLLERIKRHSSATGDGTQRLAHCFATALEARLAGTGAQVYRSLVARRASAASVVKAYQLYMTSCCFVPVNQLFCHATICGAVAGRKKLHIVHYGLGRGLQWPELLRRLARREGGPPEVRLTGIDDPLPGFRPAQRVVETGRLLSGCARQFGVPFEFHGIAASSEAVHVQDLLIDPDEVLVVVSMLHLEKLMDESVVVERPNPRDVVLGTIRKMRPSVFIHAVSSRSLSSAFFLTRFREALHSYTALFDMMDAVAGRGSDRRLVMEREIFARCVTNVVACEGADRVERPQSYRQWQARSHRAGLRQLPLDPGIVQMIKGKVSKEFHMDFVIFEDHRWLLQGWKGRVLYALSTWTVDDDR</sequence>
<dbReference type="PROSITE" id="PS50985">
    <property type="entry name" value="GRAS"/>
    <property type="match status" value="1"/>
</dbReference>
<feature type="region of interest" description="VHIID" evidence="3">
    <location>
        <begin position="318"/>
        <end position="383"/>
    </location>
</feature>
<organism evidence="5 6">
    <name type="scientific">Paspalum notatum var. saurae</name>
    <dbReference type="NCBI Taxonomy" id="547442"/>
    <lineage>
        <taxon>Eukaryota</taxon>
        <taxon>Viridiplantae</taxon>
        <taxon>Streptophyta</taxon>
        <taxon>Embryophyta</taxon>
        <taxon>Tracheophyta</taxon>
        <taxon>Spermatophyta</taxon>
        <taxon>Magnoliopsida</taxon>
        <taxon>Liliopsida</taxon>
        <taxon>Poales</taxon>
        <taxon>Poaceae</taxon>
        <taxon>PACMAD clade</taxon>
        <taxon>Panicoideae</taxon>
        <taxon>Andropogonodae</taxon>
        <taxon>Paspaleae</taxon>
        <taxon>Paspalinae</taxon>
        <taxon>Paspalum</taxon>
    </lineage>
</organism>
<dbReference type="Proteomes" id="UP001341281">
    <property type="component" value="Chromosome 01"/>
</dbReference>
<name>A0AAQ3PHT1_PASNO</name>
<evidence type="ECO:0000256" key="1">
    <source>
        <dbReference type="ARBA" id="ARBA00023015"/>
    </source>
</evidence>